<accession>A0AB34KUN0</accession>
<feature type="region of interest" description="Disordered" evidence="1">
    <location>
        <begin position="234"/>
        <end position="260"/>
    </location>
</feature>
<dbReference type="RefSeq" id="XP_069229969.1">
    <property type="nucleotide sequence ID" value="XM_069372600.1"/>
</dbReference>
<proteinExistence type="predicted"/>
<sequence length="363" mass="39885">MTLSTKRPFGSNGQGFEQAVHPTTAPQTSDETQAITLDDGMVSQKISNYCANPEIIDECIKTEGSAFVQATLREAISLLEDEKLQENSSSHKTETRTNHISPSVLLKNVIELWVETSFLVSTQPETLELRYNAQTLASQDSQVVTWLDDAQQSSFSLGQGSSGYRTIRAQLLAATETTCHRLSKAVMNELERRLLQRQQVSAFATFISAIILLNCVERITAFYQALDPSFPEGAAAADPNIHPQSRPPGYPSSAPAPSTLWPQGPHFARLLTTLLRMRALPPKTTRTADGKLALLHEPSLPVRLNGVAVRDQQDENTAKAAKWLTTLALDVDELRAQRDGDAAGRGWEMRFVSEVLLGENMVA</sequence>
<dbReference type="GeneID" id="96005438"/>
<dbReference type="AlphaFoldDB" id="A0AB34KUN0"/>
<organism evidence="2 3">
    <name type="scientific">Cladosporium halotolerans</name>
    <dbReference type="NCBI Taxonomy" id="1052096"/>
    <lineage>
        <taxon>Eukaryota</taxon>
        <taxon>Fungi</taxon>
        <taxon>Dikarya</taxon>
        <taxon>Ascomycota</taxon>
        <taxon>Pezizomycotina</taxon>
        <taxon>Dothideomycetes</taxon>
        <taxon>Dothideomycetidae</taxon>
        <taxon>Cladosporiales</taxon>
        <taxon>Cladosporiaceae</taxon>
        <taxon>Cladosporium</taxon>
    </lineage>
</organism>
<evidence type="ECO:0000313" key="2">
    <source>
        <dbReference type="EMBL" id="KAL1586864.1"/>
    </source>
</evidence>
<protein>
    <submittedName>
        <fullName evidence="2">Uncharacterized protein</fullName>
    </submittedName>
</protein>
<dbReference type="PANTHER" id="PTHR35392">
    <property type="entry name" value="ZN(II)2CYS6 TRANSCRIPTION FACTOR (EUROFUNG)-RELATED-RELATED"/>
    <property type="match status" value="1"/>
</dbReference>
<dbReference type="EMBL" id="JAAQHG020000012">
    <property type="protein sequence ID" value="KAL1586864.1"/>
    <property type="molecule type" value="Genomic_DNA"/>
</dbReference>
<evidence type="ECO:0000256" key="1">
    <source>
        <dbReference type="SAM" id="MobiDB-lite"/>
    </source>
</evidence>
<dbReference type="InterPro" id="IPR052973">
    <property type="entry name" value="Fungal_sec-metab_reg_TF"/>
</dbReference>
<name>A0AB34KUN0_9PEZI</name>
<evidence type="ECO:0000313" key="3">
    <source>
        <dbReference type="Proteomes" id="UP000803884"/>
    </source>
</evidence>
<dbReference type="Proteomes" id="UP000803884">
    <property type="component" value="Unassembled WGS sequence"/>
</dbReference>
<comment type="caution">
    <text evidence="2">The sequence shown here is derived from an EMBL/GenBank/DDBJ whole genome shotgun (WGS) entry which is preliminary data.</text>
</comment>
<gene>
    <name evidence="2" type="ORF">WHR41_03994</name>
</gene>
<feature type="region of interest" description="Disordered" evidence="1">
    <location>
        <begin position="1"/>
        <end position="29"/>
    </location>
</feature>
<dbReference type="PANTHER" id="PTHR35392:SF2">
    <property type="entry name" value="ZN(II)2CYS6 TRANSCRIPTION FACTOR (EUROFUNG)"/>
    <property type="match status" value="1"/>
</dbReference>
<keyword evidence="3" id="KW-1185">Reference proteome</keyword>
<reference evidence="2 3" key="1">
    <citation type="journal article" date="2020" name="Microbiol. Resour. Announc.">
        <title>Draft Genome Sequence of a Cladosporium Species Isolated from the Mesophotic Ascidian Didemnum maculosum.</title>
        <authorList>
            <person name="Gioti A."/>
            <person name="Siaperas R."/>
            <person name="Nikolaivits E."/>
            <person name="Le Goff G."/>
            <person name="Ouazzani J."/>
            <person name="Kotoulas G."/>
            <person name="Topakas E."/>
        </authorList>
    </citation>
    <scope>NUCLEOTIDE SEQUENCE [LARGE SCALE GENOMIC DNA]</scope>
    <source>
        <strain evidence="2 3">TM138-S3</strain>
    </source>
</reference>